<dbReference type="EMBL" id="CP129013">
    <property type="protein sequence ID" value="WLR43114.1"/>
    <property type="molecule type" value="Genomic_DNA"/>
</dbReference>
<dbReference type="Proteomes" id="UP001197974">
    <property type="component" value="Chromosome"/>
</dbReference>
<keyword evidence="3" id="KW-1185">Reference proteome</keyword>
<organism evidence="2 3">
    <name type="scientific">Bacillus carboniphilus</name>
    <dbReference type="NCBI Taxonomy" id="86663"/>
    <lineage>
        <taxon>Bacteria</taxon>
        <taxon>Bacillati</taxon>
        <taxon>Bacillota</taxon>
        <taxon>Bacilli</taxon>
        <taxon>Bacillales</taxon>
        <taxon>Bacillaceae</taxon>
        <taxon>Bacillus</taxon>
    </lineage>
</organism>
<reference evidence="2 3" key="1">
    <citation type="submission" date="2023-06" db="EMBL/GenBank/DDBJ databases">
        <title>Five Gram-positive bacteria isolated from mangrove sediments in Shenzhen, Guangdong, China.</title>
        <authorList>
            <person name="Yu S."/>
            <person name="Zheng W."/>
            <person name="Huang Y."/>
        </authorList>
    </citation>
    <scope>NUCLEOTIDE SEQUENCE [LARGE SCALE GENOMIC DNA]</scope>
    <source>
        <strain evidence="2 3">SaN35-3</strain>
    </source>
</reference>
<accession>A0ABY9JUP2</accession>
<dbReference type="RefSeq" id="WP_226538937.1">
    <property type="nucleotide sequence ID" value="NZ_CP129013.1"/>
</dbReference>
<gene>
    <name evidence="2" type="ORF">LC087_02590</name>
</gene>
<feature type="region of interest" description="Disordered" evidence="1">
    <location>
        <begin position="1"/>
        <end position="24"/>
    </location>
</feature>
<name>A0ABY9JUP2_9BACI</name>
<evidence type="ECO:0000313" key="2">
    <source>
        <dbReference type="EMBL" id="WLR43114.1"/>
    </source>
</evidence>
<evidence type="ECO:0000256" key="1">
    <source>
        <dbReference type="SAM" id="MobiDB-lite"/>
    </source>
</evidence>
<proteinExistence type="predicted"/>
<sequence>MTKKNEKKSGEQKQHKKTMNPSILQEEFSSELGDYNSTKIYDVLEGNRHKIRSDKEKDDQC</sequence>
<protein>
    <submittedName>
        <fullName evidence="2">Uncharacterized protein</fullName>
    </submittedName>
</protein>
<evidence type="ECO:0000313" key="3">
    <source>
        <dbReference type="Proteomes" id="UP001197974"/>
    </source>
</evidence>